<evidence type="ECO:0000313" key="1">
    <source>
        <dbReference type="EMBL" id="GFG37394.1"/>
    </source>
</evidence>
<evidence type="ECO:0000313" key="2">
    <source>
        <dbReference type="Proteomes" id="UP000502823"/>
    </source>
</evidence>
<name>A0A6L2PYT7_COPFO</name>
<dbReference type="Gene3D" id="2.130.10.10">
    <property type="entry name" value="YVTN repeat-like/Quinoprotein amine dehydrogenase"/>
    <property type="match status" value="2"/>
</dbReference>
<evidence type="ECO:0008006" key="3">
    <source>
        <dbReference type="Google" id="ProtNLM"/>
    </source>
</evidence>
<dbReference type="GO" id="GO:1990811">
    <property type="term" value="C:MWP complex"/>
    <property type="evidence" value="ECO:0007669"/>
    <property type="project" value="TreeGrafter"/>
</dbReference>
<dbReference type="InterPro" id="IPR015943">
    <property type="entry name" value="WD40/YVTN_repeat-like_dom_sf"/>
</dbReference>
<organism evidence="1 2">
    <name type="scientific">Coptotermes formosanus</name>
    <name type="common">Formosan subterranean termite</name>
    <dbReference type="NCBI Taxonomy" id="36987"/>
    <lineage>
        <taxon>Eukaryota</taxon>
        <taxon>Metazoa</taxon>
        <taxon>Ecdysozoa</taxon>
        <taxon>Arthropoda</taxon>
        <taxon>Hexapoda</taxon>
        <taxon>Insecta</taxon>
        <taxon>Pterygota</taxon>
        <taxon>Neoptera</taxon>
        <taxon>Polyneoptera</taxon>
        <taxon>Dictyoptera</taxon>
        <taxon>Blattodea</taxon>
        <taxon>Blattoidea</taxon>
        <taxon>Termitoidae</taxon>
        <taxon>Rhinotermitidae</taxon>
        <taxon>Coptotermes</taxon>
    </lineage>
</organism>
<dbReference type="OrthoDB" id="308690at2759"/>
<sequence>MSHFNVVRVTGNLCRFSPNGDKVAYCVENKLTVRHTRTFDECHTFSCVDVIEHIEWSPDNQYILCALYQYSTIQVFSLRNHDWKCKLKDTVSGIVDVWWSPDSRHILTCAEFHVSICIWSLVSQSVKHIRGVKETTSPSLAFSADGRWLAVVGQQGAVDCVSIFSTSWDLKKQIACVGLGRVEGFSWTLDSSAVCVWEGSQGICHLQVYGAARGDLIGNFELSCVGVMSGIKTMAWAGSGQFLGLSCFDDKLVCGRPVIISSLQLDLDKPTELSGIGLAVFSSCGYFLATRADKMPAAIWIWSIKETRLHAVIVHKQPVTAICWAPDEPRLAIVSGSNFVSIWISKEVTVCMTDHICVSDVRWQPSGECLALYAGTKVVFLPLSVF</sequence>
<dbReference type="InterPro" id="IPR011044">
    <property type="entry name" value="Quino_amine_DH_bsu"/>
</dbReference>
<comment type="caution">
    <text evidence="1">The sequence shown here is derived from an EMBL/GenBank/DDBJ whole genome shotgun (WGS) entry which is preliminary data.</text>
</comment>
<dbReference type="GO" id="GO:0005815">
    <property type="term" value="C:microtubule organizing center"/>
    <property type="evidence" value="ECO:0007669"/>
    <property type="project" value="TreeGrafter"/>
</dbReference>
<dbReference type="SUPFAM" id="SSF50969">
    <property type="entry name" value="YVTN repeat-like/Quinoprotein amine dehydrogenase"/>
    <property type="match status" value="1"/>
</dbReference>
<dbReference type="InterPro" id="IPR001680">
    <property type="entry name" value="WD40_rpt"/>
</dbReference>
<dbReference type="Proteomes" id="UP000502823">
    <property type="component" value="Unassembled WGS sequence"/>
</dbReference>
<dbReference type="PANTHER" id="PTHR16220:SF0">
    <property type="entry name" value="WD REPEAT-CONTAINING PROTEIN WRAP73"/>
    <property type="match status" value="1"/>
</dbReference>
<dbReference type="InParanoid" id="A0A6L2PYT7"/>
<dbReference type="InterPro" id="IPR052778">
    <property type="entry name" value="Centrosome-WD_assoc"/>
</dbReference>
<proteinExistence type="predicted"/>
<gene>
    <name evidence="1" type="ORF">Cfor_03839</name>
</gene>
<dbReference type="AlphaFoldDB" id="A0A6L2PYT7"/>
<dbReference type="PANTHER" id="PTHR16220">
    <property type="entry name" value="WD REPEAT PROTEIN 8-RELATED"/>
    <property type="match status" value="1"/>
</dbReference>
<reference evidence="2" key="1">
    <citation type="submission" date="2020-01" db="EMBL/GenBank/DDBJ databases">
        <title>Draft genome sequence of the Termite Coptotermes fromosanus.</title>
        <authorList>
            <person name="Itakura S."/>
            <person name="Yosikawa Y."/>
            <person name="Umezawa K."/>
        </authorList>
    </citation>
    <scope>NUCLEOTIDE SEQUENCE [LARGE SCALE GENOMIC DNA]</scope>
</reference>
<dbReference type="Pfam" id="PF00400">
    <property type="entry name" value="WD40"/>
    <property type="match status" value="1"/>
</dbReference>
<protein>
    <recommendedName>
        <fullName evidence="3">WD repeat-containing protein WRAP73</fullName>
    </recommendedName>
</protein>
<accession>A0A6L2PYT7</accession>
<keyword evidence="2" id="KW-1185">Reference proteome</keyword>
<dbReference type="SMART" id="SM00320">
    <property type="entry name" value="WD40"/>
    <property type="match status" value="4"/>
</dbReference>
<dbReference type="EMBL" id="BLKM01012696">
    <property type="protein sequence ID" value="GFG37394.1"/>
    <property type="molecule type" value="Genomic_DNA"/>
</dbReference>